<dbReference type="GO" id="GO:0005778">
    <property type="term" value="C:peroxisomal membrane"/>
    <property type="evidence" value="ECO:0007669"/>
    <property type="project" value="UniProtKB-SubCell"/>
</dbReference>
<comment type="similarity">
    <text evidence="1 10">Belongs to the peroxin-14 family.</text>
</comment>
<accession>A0AAF3FH34</accession>
<sequence length="264" mass="29277">MDGSSSSIRPEMVEAAIKFMKTPKVYGSPWDEQRAFLVGKGLTEQEIEEARRQVPPPSQIVVGQGNGHYAYSGPPPPPPPNRIVSFAQSAVMISAVSYAGYRFLRSYVLPRFFDIPDPAMEETRQLQQQLNDLQNSMKFVIDSVSQTTQTLAMQQEEISKALLSISSRDTEFSRVEQGISTIRGLLLSHNQFAPIHVPAAAVTNDVGSSVSSLPSWQRAPPTNFAKQNGVKEKNAEENEKEEEENSKTGLINEEETEDFQDVSD</sequence>
<dbReference type="InterPro" id="IPR006785">
    <property type="entry name" value="Pex14_N"/>
</dbReference>
<dbReference type="Gene3D" id="1.10.10.10">
    <property type="entry name" value="Winged helix-like DNA-binding domain superfamily/Winged helix DNA-binding domain"/>
    <property type="match status" value="1"/>
</dbReference>
<evidence type="ECO:0000259" key="12">
    <source>
        <dbReference type="Pfam" id="PF04695"/>
    </source>
</evidence>
<evidence type="ECO:0000256" key="8">
    <source>
        <dbReference type="ARBA" id="ARBA00029691"/>
    </source>
</evidence>
<keyword evidence="2 10" id="KW-0813">Transport</keyword>
<dbReference type="WBParaSite" id="MBELARI_LOCUS5386">
    <property type="protein sequence ID" value="MBELARI_LOCUS5386"/>
    <property type="gene ID" value="MBELARI_LOCUS5386"/>
</dbReference>
<feature type="region of interest" description="Disordered" evidence="11">
    <location>
        <begin position="206"/>
        <end position="264"/>
    </location>
</feature>
<dbReference type="GO" id="GO:0016560">
    <property type="term" value="P:protein import into peroxisome matrix, docking"/>
    <property type="evidence" value="ECO:0007669"/>
    <property type="project" value="UniProtKB-UniRule"/>
</dbReference>
<comment type="subcellular location">
    <subcellularLocation>
        <location evidence="9 10">Peroxisome membrane</location>
    </subcellularLocation>
</comment>
<evidence type="ECO:0000313" key="13">
    <source>
        <dbReference type="Proteomes" id="UP000887575"/>
    </source>
</evidence>
<evidence type="ECO:0000313" key="14">
    <source>
        <dbReference type="WBParaSite" id="MBELARI_LOCUS5386"/>
    </source>
</evidence>
<dbReference type="InterPro" id="IPR036388">
    <property type="entry name" value="WH-like_DNA-bd_sf"/>
</dbReference>
<evidence type="ECO:0000256" key="11">
    <source>
        <dbReference type="SAM" id="MobiDB-lite"/>
    </source>
</evidence>
<dbReference type="Proteomes" id="UP000887575">
    <property type="component" value="Unassembled WGS sequence"/>
</dbReference>
<comment type="function">
    <text evidence="10">Component of the PEX13-PEX14 docking complex, a translocon channel that specifically mediates the import of peroxisomal cargo proteins bound to PEX5 receptor. The PEX13-PEX14 docking complex forms a large import pore which can be opened to a diameter of about 9 nm. Mechanistically, PEX5 receptor along with cargo proteins associates with the PEX14 subunit of the PEX13-PEX14 docking complex in the cytosol, leading to the insertion of the receptor into the organelle membrane with the concomitant translocation of the cargo into the peroxisome matrix.</text>
</comment>
<dbReference type="Pfam" id="PF04695">
    <property type="entry name" value="Pex14_N"/>
    <property type="match status" value="1"/>
</dbReference>
<dbReference type="AlphaFoldDB" id="A0AAF3FH34"/>
<keyword evidence="4" id="KW-0811">Translocation</keyword>
<evidence type="ECO:0000256" key="10">
    <source>
        <dbReference type="RuleBase" id="RU367032"/>
    </source>
</evidence>
<evidence type="ECO:0000256" key="5">
    <source>
        <dbReference type="ARBA" id="ARBA00023136"/>
    </source>
</evidence>
<name>A0AAF3FH34_9BILA</name>
<evidence type="ECO:0000256" key="6">
    <source>
        <dbReference type="ARBA" id="ARBA00023140"/>
    </source>
</evidence>
<evidence type="ECO:0000256" key="1">
    <source>
        <dbReference type="ARBA" id="ARBA00005443"/>
    </source>
</evidence>
<keyword evidence="5 10" id="KW-0472">Membrane</keyword>
<proteinExistence type="inferred from homology"/>
<protein>
    <recommendedName>
        <fullName evidence="7 10">Peroxisomal membrane protein PEX14</fullName>
    </recommendedName>
    <alternativeName>
        <fullName evidence="8 10">Peroxin-14</fullName>
    </alternativeName>
</protein>
<keyword evidence="13" id="KW-1185">Reference proteome</keyword>
<evidence type="ECO:0000256" key="2">
    <source>
        <dbReference type="ARBA" id="ARBA00022448"/>
    </source>
</evidence>
<dbReference type="PANTHER" id="PTHR23058">
    <property type="entry name" value="PEROXISOMAL MEMBRANE PROTEIN PEX14"/>
    <property type="match status" value="1"/>
</dbReference>
<evidence type="ECO:0000256" key="9">
    <source>
        <dbReference type="ARBA" id="ARBA00046271"/>
    </source>
</evidence>
<evidence type="ECO:0000256" key="7">
    <source>
        <dbReference type="ARBA" id="ARBA00029502"/>
    </source>
</evidence>
<keyword evidence="6 10" id="KW-0576">Peroxisome</keyword>
<evidence type="ECO:0000256" key="4">
    <source>
        <dbReference type="ARBA" id="ARBA00023010"/>
    </source>
</evidence>
<feature type="domain" description="Peroxisome membrane anchor protein Pex14p N-terminal" evidence="12">
    <location>
        <begin position="9"/>
        <end position="50"/>
    </location>
</feature>
<dbReference type="GO" id="GO:1990429">
    <property type="term" value="C:peroxisomal importomer complex"/>
    <property type="evidence" value="ECO:0007669"/>
    <property type="project" value="TreeGrafter"/>
</dbReference>
<organism evidence="13 14">
    <name type="scientific">Mesorhabditis belari</name>
    <dbReference type="NCBI Taxonomy" id="2138241"/>
    <lineage>
        <taxon>Eukaryota</taxon>
        <taxon>Metazoa</taxon>
        <taxon>Ecdysozoa</taxon>
        <taxon>Nematoda</taxon>
        <taxon>Chromadorea</taxon>
        <taxon>Rhabditida</taxon>
        <taxon>Rhabditina</taxon>
        <taxon>Rhabditomorpha</taxon>
        <taxon>Rhabditoidea</taxon>
        <taxon>Rhabditidae</taxon>
        <taxon>Mesorhabditinae</taxon>
        <taxon>Mesorhabditis</taxon>
    </lineage>
</organism>
<keyword evidence="3 10" id="KW-0653">Protein transport</keyword>
<reference evidence="14" key="1">
    <citation type="submission" date="2024-02" db="UniProtKB">
        <authorList>
            <consortium name="WormBaseParasite"/>
        </authorList>
    </citation>
    <scope>IDENTIFICATION</scope>
</reference>
<evidence type="ECO:0000256" key="3">
    <source>
        <dbReference type="ARBA" id="ARBA00022927"/>
    </source>
</evidence>
<feature type="compositionally biased region" description="Polar residues" evidence="11">
    <location>
        <begin position="206"/>
        <end position="215"/>
    </location>
</feature>
<dbReference type="GO" id="GO:0005102">
    <property type="term" value="F:signaling receptor binding"/>
    <property type="evidence" value="ECO:0007669"/>
    <property type="project" value="TreeGrafter"/>
</dbReference>
<dbReference type="PANTHER" id="PTHR23058:SF0">
    <property type="entry name" value="PEROXISOMAL MEMBRANE PROTEIN PEX14"/>
    <property type="match status" value="1"/>
</dbReference>
<feature type="compositionally biased region" description="Acidic residues" evidence="11">
    <location>
        <begin position="252"/>
        <end position="264"/>
    </location>
</feature>
<dbReference type="InterPro" id="IPR025655">
    <property type="entry name" value="PEX14"/>
</dbReference>